<comment type="similarity">
    <text evidence="1">Belongs to the universal stress protein A family.</text>
</comment>
<dbReference type="PRINTS" id="PR01438">
    <property type="entry name" value="UNVRSLSTRESS"/>
</dbReference>
<dbReference type="SUPFAM" id="SSF52402">
    <property type="entry name" value="Adenine nucleotide alpha hydrolases-like"/>
    <property type="match status" value="2"/>
</dbReference>
<evidence type="ECO:0000259" key="4">
    <source>
        <dbReference type="Pfam" id="PF00582"/>
    </source>
</evidence>
<proteinExistence type="inferred from homology"/>
<dbReference type="Pfam" id="PF00582">
    <property type="entry name" value="Usp"/>
    <property type="match status" value="2"/>
</dbReference>
<evidence type="ECO:0000256" key="2">
    <source>
        <dbReference type="ARBA" id="ARBA00022741"/>
    </source>
</evidence>
<dbReference type="EMBL" id="JANRHA010000013">
    <property type="protein sequence ID" value="MDG3016422.1"/>
    <property type="molecule type" value="Genomic_DNA"/>
</dbReference>
<dbReference type="PANTHER" id="PTHR46268:SF27">
    <property type="entry name" value="UNIVERSAL STRESS PROTEIN RV2623"/>
    <property type="match status" value="1"/>
</dbReference>
<dbReference type="AlphaFoldDB" id="A0A9X4M5N6"/>
<accession>A0A9X4M5N6</accession>
<feature type="domain" description="UspA" evidence="4">
    <location>
        <begin position="6"/>
        <end position="144"/>
    </location>
</feature>
<dbReference type="InterPro" id="IPR014729">
    <property type="entry name" value="Rossmann-like_a/b/a_fold"/>
</dbReference>
<keyword evidence="2" id="KW-0547">Nucleotide-binding</keyword>
<sequence>MDINPPIVVGVDGSDHARIATRWAAETAARRTAPLQLVCASPPPPPFGVATALPQDFYEDRLEVGKKLLTEATELAKDAVGEHPLEVRREFHTAPPARVLLTWSESAHMIVLGSRGLGQLAGGFLGSVSASVAAHADCPVVALRGPAPTTGPVVVGVDGSPLSEFAIDHAFEEASLRGAPLVAAHAWNDLSLRQAFGFHKDLEWPDIKAEEAAVLAESLAGRRERYPDVEVTEAVDPDRPVQMLKHLTTDAQLVVVGSRGRGGFRGMLLGSTSRSLLHVAECPVMVVRPRG</sequence>
<organism evidence="5 6">
    <name type="scientific">Speluncibacter jeojiensis</name>
    <dbReference type="NCBI Taxonomy" id="2710754"/>
    <lineage>
        <taxon>Bacteria</taxon>
        <taxon>Bacillati</taxon>
        <taxon>Actinomycetota</taxon>
        <taxon>Actinomycetes</taxon>
        <taxon>Mycobacteriales</taxon>
        <taxon>Speluncibacteraceae</taxon>
        <taxon>Speluncibacter</taxon>
    </lineage>
</organism>
<evidence type="ECO:0000256" key="3">
    <source>
        <dbReference type="ARBA" id="ARBA00022840"/>
    </source>
</evidence>
<comment type="caution">
    <text evidence="5">The sequence shown here is derived from an EMBL/GenBank/DDBJ whole genome shotgun (WGS) entry which is preliminary data.</text>
</comment>
<dbReference type="InterPro" id="IPR006016">
    <property type="entry name" value="UspA"/>
</dbReference>
<dbReference type="InterPro" id="IPR006015">
    <property type="entry name" value="Universal_stress_UspA"/>
</dbReference>
<protein>
    <submittedName>
        <fullName evidence="5">Universal stress protein</fullName>
    </submittedName>
</protein>
<evidence type="ECO:0000313" key="6">
    <source>
        <dbReference type="Proteomes" id="UP001152755"/>
    </source>
</evidence>
<dbReference type="GO" id="GO:0005524">
    <property type="term" value="F:ATP binding"/>
    <property type="evidence" value="ECO:0007669"/>
    <property type="project" value="UniProtKB-KW"/>
</dbReference>
<dbReference type="Gene3D" id="3.40.50.620">
    <property type="entry name" value="HUPs"/>
    <property type="match status" value="2"/>
</dbReference>
<gene>
    <name evidence="5" type="ORF">NVS88_17850</name>
</gene>
<keyword evidence="3" id="KW-0067">ATP-binding</keyword>
<dbReference type="PANTHER" id="PTHR46268">
    <property type="entry name" value="STRESS RESPONSE PROTEIN NHAX"/>
    <property type="match status" value="1"/>
</dbReference>
<evidence type="ECO:0000256" key="1">
    <source>
        <dbReference type="ARBA" id="ARBA00008791"/>
    </source>
</evidence>
<evidence type="ECO:0000313" key="5">
    <source>
        <dbReference type="EMBL" id="MDG3016422.1"/>
    </source>
</evidence>
<dbReference type="RefSeq" id="WP_277830567.1">
    <property type="nucleotide sequence ID" value="NZ_JAAIVF010000001.1"/>
</dbReference>
<name>A0A9X4M5N6_9ACTN</name>
<dbReference type="Proteomes" id="UP001152755">
    <property type="component" value="Unassembled WGS sequence"/>
</dbReference>
<keyword evidence="6" id="KW-1185">Reference proteome</keyword>
<reference evidence="5" key="1">
    <citation type="submission" date="2022-08" db="EMBL/GenBank/DDBJ databases">
        <title>Genome analysis of Corynebacteriales strain.</title>
        <authorList>
            <person name="Lee S.D."/>
        </authorList>
    </citation>
    <scope>NUCLEOTIDE SEQUENCE</scope>
    <source>
        <strain evidence="5">D3-21</strain>
    </source>
</reference>
<feature type="domain" description="UspA" evidence="4">
    <location>
        <begin position="152"/>
        <end position="288"/>
    </location>
</feature>